<evidence type="ECO:0000313" key="9">
    <source>
        <dbReference type="EnsemblProtists" id="EOD31905"/>
    </source>
</evidence>
<keyword evidence="6" id="KW-1133">Transmembrane helix</keyword>
<dbReference type="GO" id="GO:0042626">
    <property type="term" value="F:ATPase-coupled transmembrane transporter activity"/>
    <property type="evidence" value="ECO:0007669"/>
    <property type="project" value="TreeGrafter"/>
</dbReference>
<feature type="domain" description="ABC transporter" evidence="8">
    <location>
        <begin position="30"/>
        <end position="272"/>
    </location>
</feature>
<evidence type="ECO:0000313" key="10">
    <source>
        <dbReference type="Proteomes" id="UP000013827"/>
    </source>
</evidence>
<comment type="subcellular location">
    <subcellularLocation>
        <location evidence="1">Membrane</location>
        <topology evidence="1">Multi-pass membrane protein</topology>
    </subcellularLocation>
</comment>
<evidence type="ECO:0000256" key="2">
    <source>
        <dbReference type="ARBA" id="ARBA00022448"/>
    </source>
</evidence>
<dbReference type="InterPro" id="IPR003439">
    <property type="entry name" value="ABC_transporter-like_ATP-bd"/>
</dbReference>
<proteinExistence type="predicted"/>
<keyword evidence="4" id="KW-0547">Nucleotide-binding</keyword>
<evidence type="ECO:0000256" key="3">
    <source>
        <dbReference type="ARBA" id="ARBA00022692"/>
    </source>
</evidence>
<name>A0A0D3K820_EMIH1</name>
<dbReference type="GO" id="GO:0016020">
    <property type="term" value="C:membrane"/>
    <property type="evidence" value="ECO:0007669"/>
    <property type="project" value="UniProtKB-SubCell"/>
</dbReference>
<dbReference type="HOGENOM" id="CLU_000604_1_10_1"/>
<dbReference type="SUPFAM" id="SSF52540">
    <property type="entry name" value="P-loop containing nucleoside triphosphate hydrolases"/>
    <property type="match status" value="1"/>
</dbReference>
<protein>
    <recommendedName>
        <fullName evidence="8">ABC transporter domain-containing protein</fullName>
    </recommendedName>
</protein>
<dbReference type="InterPro" id="IPR050352">
    <property type="entry name" value="ABCG_transporters"/>
</dbReference>
<dbReference type="PANTHER" id="PTHR48041:SF139">
    <property type="entry name" value="PROTEIN SCARLET"/>
    <property type="match status" value="1"/>
</dbReference>
<organism evidence="9 10">
    <name type="scientific">Emiliania huxleyi (strain CCMP1516)</name>
    <dbReference type="NCBI Taxonomy" id="280463"/>
    <lineage>
        <taxon>Eukaryota</taxon>
        <taxon>Haptista</taxon>
        <taxon>Haptophyta</taxon>
        <taxon>Prymnesiophyceae</taxon>
        <taxon>Isochrysidales</taxon>
        <taxon>Noelaerhabdaceae</taxon>
        <taxon>Emiliania</taxon>
    </lineage>
</organism>
<reference evidence="9" key="2">
    <citation type="submission" date="2024-10" db="UniProtKB">
        <authorList>
            <consortium name="EnsemblProtists"/>
        </authorList>
    </citation>
    <scope>IDENTIFICATION</scope>
</reference>
<evidence type="ECO:0000256" key="1">
    <source>
        <dbReference type="ARBA" id="ARBA00004141"/>
    </source>
</evidence>
<evidence type="ECO:0000259" key="8">
    <source>
        <dbReference type="PROSITE" id="PS50893"/>
    </source>
</evidence>
<dbReference type="Gene3D" id="3.40.50.300">
    <property type="entry name" value="P-loop containing nucleotide triphosphate hydrolases"/>
    <property type="match status" value="1"/>
</dbReference>
<dbReference type="OMA" id="MAGREMN"/>
<accession>A0A0D3K820</accession>
<dbReference type="PROSITE" id="PS00211">
    <property type="entry name" value="ABC_TRANSPORTER_1"/>
    <property type="match status" value="1"/>
</dbReference>
<dbReference type="InterPro" id="IPR027417">
    <property type="entry name" value="P-loop_NTPase"/>
</dbReference>
<dbReference type="Proteomes" id="UP000013827">
    <property type="component" value="Unassembled WGS sequence"/>
</dbReference>
<dbReference type="GeneID" id="17277185"/>
<evidence type="ECO:0000256" key="6">
    <source>
        <dbReference type="ARBA" id="ARBA00022989"/>
    </source>
</evidence>
<reference evidence="10" key="1">
    <citation type="journal article" date="2013" name="Nature">
        <title>Pan genome of the phytoplankton Emiliania underpins its global distribution.</title>
        <authorList>
            <person name="Read B.A."/>
            <person name="Kegel J."/>
            <person name="Klute M.J."/>
            <person name="Kuo A."/>
            <person name="Lefebvre S.C."/>
            <person name="Maumus F."/>
            <person name="Mayer C."/>
            <person name="Miller J."/>
            <person name="Monier A."/>
            <person name="Salamov A."/>
            <person name="Young J."/>
            <person name="Aguilar M."/>
            <person name="Claverie J.M."/>
            <person name="Frickenhaus S."/>
            <person name="Gonzalez K."/>
            <person name="Herman E.K."/>
            <person name="Lin Y.C."/>
            <person name="Napier J."/>
            <person name="Ogata H."/>
            <person name="Sarno A.F."/>
            <person name="Shmutz J."/>
            <person name="Schroeder D."/>
            <person name="de Vargas C."/>
            <person name="Verret F."/>
            <person name="von Dassow P."/>
            <person name="Valentin K."/>
            <person name="Van de Peer Y."/>
            <person name="Wheeler G."/>
            <person name="Dacks J.B."/>
            <person name="Delwiche C.F."/>
            <person name="Dyhrman S.T."/>
            <person name="Glockner G."/>
            <person name="John U."/>
            <person name="Richards T."/>
            <person name="Worden A.Z."/>
            <person name="Zhang X."/>
            <person name="Grigoriev I.V."/>
            <person name="Allen A.E."/>
            <person name="Bidle K."/>
            <person name="Borodovsky M."/>
            <person name="Bowler C."/>
            <person name="Brownlee C."/>
            <person name="Cock J.M."/>
            <person name="Elias M."/>
            <person name="Gladyshev V.N."/>
            <person name="Groth M."/>
            <person name="Guda C."/>
            <person name="Hadaegh A."/>
            <person name="Iglesias-Rodriguez M.D."/>
            <person name="Jenkins J."/>
            <person name="Jones B.M."/>
            <person name="Lawson T."/>
            <person name="Leese F."/>
            <person name="Lindquist E."/>
            <person name="Lobanov A."/>
            <person name="Lomsadze A."/>
            <person name="Malik S.B."/>
            <person name="Marsh M.E."/>
            <person name="Mackinder L."/>
            <person name="Mock T."/>
            <person name="Mueller-Roeber B."/>
            <person name="Pagarete A."/>
            <person name="Parker M."/>
            <person name="Probert I."/>
            <person name="Quesneville H."/>
            <person name="Raines C."/>
            <person name="Rensing S.A."/>
            <person name="Riano-Pachon D.M."/>
            <person name="Richier S."/>
            <person name="Rokitta S."/>
            <person name="Shiraiwa Y."/>
            <person name="Soanes D.M."/>
            <person name="van der Giezen M."/>
            <person name="Wahlund T.M."/>
            <person name="Williams B."/>
            <person name="Wilson W."/>
            <person name="Wolfe G."/>
            <person name="Wurch L.L."/>
        </authorList>
    </citation>
    <scope>NUCLEOTIDE SEQUENCE</scope>
</reference>
<evidence type="ECO:0000256" key="4">
    <source>
        <dbReference type="ARBA" id="ARBA00022741"/>
    </source>
</evidence>
<keyword evidence="10" id="KW-1185">Reference proteome</keyword>
<dbReference type="GO" id="GO:0005524">
    <property type="term" value="F:ATP binding"/>
    <property type="evidence" value="ECO:0007669"/>
    <property type="project" value="UniProtKB-KW"/>
</dbReference>
<dbReference type="eggNOG" id="KOG0061">
    <property type="taxonomic scope" value="Eukaryota"/>
</dbReference>
<dbReference type="KEGG" id="ehx:EMIHUDRAFT_72110"/>
<dbReference type="InterPro" id="IPR017871">
    <property type="entry name" value="ABC_transporter-like_CS"/>
</dbReference>
<evidence type="ECO:0000256" key="7">
    <source>
        <dbReference type="ARBA" id="ARBA00023136"/>
    </source>
</evidence>
<keyword evidence="2" id="KW-0813">Transport</keyword>
<dbReference type="PROSITE" id="PS50893">
    <property type="entry name" value="ABC_TRANSPORTER_2"/>
    <property type="match status" value="1"/>
</dbReference>
<dbReference type="AlphaFoldDB" id="A0A0D3K820"/>
<dbReference type="EnsemblProtists" id="EOD31905">
    <property type="protein sequence ID" value="EOD31905"/>
    <property type="gene ID" value="EMIHUDRAFT_72110"/>
</dbReference>
<keyword evidence="5" id="KW-0067">ATP-binding</keyword>
<keyword evidence="3" id="KW-0812">Transmembrane</keyword>
<evidence type="ECO:0000256" key="5">
    <source>
        <dbReference type="ARBA" id="ARBA00022840"/>
    </source>
</evidence>
<dbReference type="PaxDb" id="2903-EOD31905"/>
<dbReference type="PANTHER" id="PTHR48041">
    <property type="entry name" value="ABC TRANSPORTER G FAMILY MEMBER 28"/>
    <property type="match status" value="1"/>
</dbReference>
<sequence length="286" mass="30348">MPKLARYPIETIIGDKLRADDGGHARETTLAFHECSFTLKKTGESLLRGVSGAVRTGQVLAVLGPSGSGKTTLLKLLALKAMPAGVSRGLVTLDGQRLSAEGFARQCASVEQTDSLWTYLSCREQLQYAIDLCEPNLDRTERWVATNRLLLALGLESCQDTRVGNALIKGLSGGQKRRLSIGLALAKKPAVLLCDEPTSGLDAASAAAVMRLLKEASERLGTAVVCTLHQPSPSVFARLDLALVLSGGRPAYYGAACELSSFLSSVGRPVPQHTNVADFMLDAVNA</sequence>
<dbReference type="GO" id="GO:0016887">
    <property type="term" value="F:ATP hydrolysis activity"/>
    <property type="evidence" value="ECO:0007669"/>
    <property type="project" value="InterPro"/>
</dbReference>
<dbReference type="InterPro" id="IPR003593">
    <property type="entry name" value="AAA+_ATPase"/>
</dbReference>
<dbReference type="Pfam" id="PF00005">
    <property type="entry name" value="ABC_tran"/>
    <property type="match status" value="1"/>
</dbReference>
<keyword evidence="7" id="KW-0472">Membrane</keyword>
<dbReference type="RefSeq" id="XP_005784334.1">
    <property type="nucleotide sequence ID" value="XM_005784277.1"/>
</dbReference>
<dbReference type="SMART" id="SM00382">
    <property type="entry name" value="AAA"/>
    <property type="match status" value="1"/>
</dbReference>